<comment type="caution">
    <text evidence="3">The sequence shown here is derived from an EMBL/GenBank/DDBJ whole genome shotgun (WGS) entry which is preliminary data.</text>
</comment>
<evidence type="ECO:0000313" key="4">
    <source>
        <dbReference type="Proteomes" id="UP000199468"/>
    </source>
</evidence>
<sequence length="74" mass="8289">MHLEHPRLPATRRRNRTEKPAGSDLQARHDRAAALARGFEAAGDKVAAERFYQQADHFRRLLNGKTSQPGTAVI</sequence>
<gene>
    <name evidence="3" type="ORF">SAMN05421844_104403</name>
</gene>
<feature type="compositionally biased region" description="Basic and acidic residues" evidence="1">
    <location>
        <begin position="17"/>
        <end position="28"/>
    </location>
</feature>
<name>A0ABY0P1R4_9HYPH</name>
<evidence type="ECO:0000313" key="3">
    <source>
        <dbReference type="EMBL" id="SDG58091.1"/>
    </source>
</evidence>
<proteinExistence type="predicted"/>
<dbReference type="InterPro" id="IPR025430">
    <property type="entry name" value="DUF4167"/>
</dbReference>
<evidence type="ECO:0000259" key="2">
    <source>
        <dbReference type="Pfam" id="PF13763"/>
    </source>
</evidence>
<dbReference type="RefSeq" id="WP_091857481.1">
    <property type="nucleotide sequence ID" value="NZ_FNBZ01000004.1"/>
</dbReference>
<dbReference type="Proteomes" id="UP000199468">
    <property type="component" value="Unassembled WGS sequence"/>
</dbReference>
<protein>
    <recommendedName>
        <fullName evidence="2">DUF4167 domain-containing protein</fullName>
    </recommendedName>
</protein>
<accession>A0ABY0P1R4</accession>
<organism evidence="3 4">
    <name type="scientific">Bosea robiniae</name>
    <dbReference type="NCBI Taxonomy" id="1036780"/>
    <lineage>
        <taxon>Bacteria</taxon>
        <taxon>Pseudomonadati</taxon>
        <taxon>Pseudomonadota</taxon>
        <taxon>Alphaproteobacteria</taxon>
        <taxon>Hyphomicrobiales</taxon>
        <taxon>Boseaceae</taxon>
        <taxon>Bosea</taxon>
    </lineage>
</organism>
<dbReference type="Pfam" id="PF13763">
    <property type="entry name" value="DUF4167"/>
    <property type="match status" value="1"/>
</dbReference>
<reference evidence="3 4" key="1">
    <citation type="submission" date="2016-10" db="EMBL/GenBank/DDBJ databases">
        <authorList>
            <person name="Varghese N."/>
            <person name="Submissions S."/>
        </authorList>
    </citation>
    <scope>NUCLEOTIDE SEQUENCE [LARGE SCALE GENOMIC DNA]</scope>
    <source>
        <strain evidence="3 4">DSM 26672</strain>
    </source>
</reference>
<feature type="region of interest" description="Disordered" evidence="1">
    <location>
        <begin position="1"/>
        <end position="28"/>
    </location>
</feature>
<dbReference type="EMBL" id="FNBZ01000004">
    <property type="protein sequence ID" value="SDG58091.1"/>
    <property type="molecule type" value="Genomic_DNA"/>
</dbReference>
<evidence type="ECO:0000256" key="1">
    <source>
        <dbReference type="SAM" id="MobiDB-lite"/>
    </source>
</evidence>
<feature type="domain" description="DUF4167" evidence="2">
    <location>
        <begin position="29"/>
        <end position="66"/>
    </location>
</feature>
<keyword evidence="4" id="KW-1185">Reference proteome</keyword>